<dbReference type="Pfam" id="PF00076">
    <property type="entry name" value="RRM_1"/>
    <property type="match status" value="1"/>
</dbReference>
<dbReference type="EMBL" id="JAUHHV010000004">
    <property type="protein sequence ID" value="KAK1428401.1"/>
    <property type="molecule type" value="Genomic_DNA"/>
</dbReference>
<keyword evidence="5" id="KW-1185">Reference proteome</keyword>
<organism evidence="4 5">
    <name type="scientific">Tagetes erecta</name>
    <name type="common">African marigold</name>
    <dbReference type="NCBI Taxonomy" id="13708"/>
    <lineage>
        <taxon>Eukaryota</taxon>
        <taxon>Viridiplantae</taxon>
        <taxon>Streptophyta</taxon>
        <taxon>Embryophyta</taxon>
        <taxon>Tracheophyta</taxon>
        <taxon>Spermatophyta</taxon>
        <taxon>Magnoliopsida</taxon>
        <taxon>eudicotyledons</taxon>
        <taxon>Gunneridae</taxon>
        <taxon>Pentapetalae</taxon>
        <taxon>asterids</taxon>
        <taxon>campanulids</taxon>
        <taxon>Asterales</taxon>
        <taxon>Asteraceae</taxon>
        <taxon>Asteroideae</taxon>
        <taxon>Heliantheae alliance</taxon>
        <taxon>Tageteae</taxon>
        <taxon>Tagetes</taxon>
    </lineage>
</organism>
<evidence type="ECO:0000259" key="3">
    <source>
        <dbReference type="PROSITE" id="PS50102"/>
    </source>
</evidence>
<dbReference type="PROSITE" id="PS50102">
    <property type="entry name" value="RRM"/>
    <property type="match status" value="1"/>
</dbReference>
<proteinExistence type="predicted"/>
<name>A0AAD8P188_TARER</name>
<dbReference type="InterPro" id="IPR035979">
    <property type="entry name" value="RBD_domain_sf"/>
</dbReference>
<feature type="domain" description="RRM" evidence="3">
    <location>
        <begin position="33"/>
        <end position="110"/>
    </location>
</feature>
<protein>
    <recommendedName>
        <fullName evidence="3">RRM domain-containing protein</fullName>
    </recommendedName>
</protein>
<evidence type="ECO:0000256" key="2">
    <source>
        <dbReference type="SAM" id="MobiDB-lite"/>
    </source>
</evidence>
<keyword evidence="1" id="KW-0694">RNA-binding</keyword>
<dbReference type="SUPFAM" id="SSF54928">
    <property type="entry name" value="RNA-binding domain, RBD"/>
    <property type="match status" value="1"/>
</dbReference>
<dbReference type="PANTHER" id="PTHR34427:SF5">
    <property type="entry name" value="DUF4283 DOMAIN-CONTAINING PROTEIN"/>
    <property type="match status" value="1"/>
</dbReference>
<dbReference type="AlphaFoldDB" id="A0AAD8P188"/>
<evidence type="ECO:0000256" key="1">
    <source>
        <dbReference type="PROSITE-ProRule" id="PRU00176"/>
    </source>
</evidence>
<gene>
    <name evidence="4" type="ORF">QVD17_17234</name>
</gene>
<dbReference type="SMART" id="SM00360">
    <property type="entry name" value="RRM"/>
    <property type="match status" value="1"/>
</dbReference>
<accession>A0AAD8P188</accession>
<dbReference type="Proteomes" id="UP001229421">
    <property type="component" value="Unassembled WGS sequence"/>
</dbReference>
<comment type="caution">
    <text evidence="4">The sequence shown here is derived from an EMBL/GenBank/DDBJ whole genome shotgun (WGS) entry which is preliminary data.</text>
</comment>
<dbReference type="PANTHER" id="PTHR34427">
    <property type="entry name" value="DUF4283 DOMAIN PROTEIN"/>
    <property type="match status" value="1"/>
</dbReference>
<dbReference type="InterPro" id="IPR000504">
    <property type="entry name" value="RRM_dom"/>
</dbReference>
<evidence type="ECO:0000313" key="5">
    <source>
        <dbReference type="Proteomes" id="UP001229421"/>
    </source>
</evidence>
<dbReference type="CDD" id="cd00590">
    <property type="entry name" value="RRM_SF"/>
    <property type="match status" value="1"/>
</dbReference>
<dbReference type="Gene3D" id="3.30.70.330">
    <property type="match status" value="1"/>
</dbReference>
<reference evidence="4" key="1">
    <citation type="journal article" date="2023" name="bioRxiv">
        <title>Improved chromosome-level genome assembly for marigold (Tagetes erecta).</title>
        <authorList>
            <person name="Jiang F."/>
            <person name="Yuan L."/>
            <person name="Wang S."/>
            <person name="Wang H."/>
            <person name="Xu D."/>
            <person name="Wang A."/>
            <person name="Fan W."/>
        </authorList>
    </citation>
    <scope>NUCLEOTIDE SEQUENCE</scope>
    <source>
        <strain evidence="4">WSJ</strain>
        <tissue evidence="4">Leaf</tissue>
    </source>
</reference>
<feature type="compositionally biased region" description="Polar residues" evidence="2">
    <location>
        <begin position="467"/>
        <end position="477"/>
    </location>
</feature>
<dbReference type="GO" id="GO:0003723">
    <property type="term" value="F:RNA binding"/>
    <property type="evidence" value="ECO:0007669"/>
    <property type="project" value="UniProtKB-UniRule"/>
</dbReference>
<dbReference type="InterPro" id="IPR012677">
    <property type="entry name" value="Nucleotide-bd_a/b_plait_sf"/>
</dbReference>
<feature type="region of interest" description="Disordered" evidence="2">
    <location>
        <begin position="453"/>
        <end position="486"/>
    </location>
</feature>
<evidence type="ECO:0000313" key="4">
    <source>
        <dbReference type="EMBL" id="KAK1428401.1"/>
    </source>
</evidence>
<sequence>MSGGHRNAAAPGWQDVPYRRGKKKEYKEKPNVTSFYISNLEADCNPKELALIFDKFGRVVDTYIAGRKDREGSYFGFVRFQNVINKLELEEQLQGVKMNNVILSVNLAKHGKSVYPKASHIPIYSNRPTPVFSAAPTRTGTSYADAVKPTLPPQNLENIIRLEDGESIASRHWAVSSVVGRALDIQKLCSLSKFFSELPLTPPIIKYIGGFFVLISFANQHDSESFLNDAGVWKSQFSKVEAWKGQSLPYERIAFVNIHGVPISLWDKHTFDTIAGRCGRIIYPSNAGLYDGNLSAESMAILVNSAQKVSMEISIMWNKKTFKCWIIEEESKWVPDFLGKSSAGFFSNNNQFSCSGEESPAIPATESCAKSGEQTRSSGNVCINDNIIMEAASSSPCSLEEGEINVSASPEIMDEDVNIEFNSLRNSNPCVNFETKGPISPLPLHEPILRKEHLSNGPSGLSLAPEGSSQKVSNGPIASSRKRPRTHNSLLSDFSMDLDRVFGPTLFNTGSSSLGVSLHSHAVSPFQFLFPVAPVDSTRDPVNDFTVNNGASHLQSQVSSDLDPPLSNRIVCRDDPGHIEAASDPRVEGDPPTIETCSSDPTITNISPEVLATLAMAKDLGIDMSNHVNLVTEVIEGEEENAVAQ</sequence>